<dbReference type="InterPro" id="IPR024078">
    <property type="entry name" value="LmbE-like_dom_sf"/>
</dbReference>
<dbReference type="Gene3D" id="3.40.50.10320">
    <property type="entry name" value="LmbE-like"/>
    <property type="match status" value="1"/>
</dbReference>
<reference evidence="2 3" key="1">
    <citation type="submission" date="2022-07" db="EMBL/GenBank/DDBJ databases">
        <authorList>
            <person name="Phongsopitanun W."/>
            <person name="Tanasupawat S."/>
        </authorList>
    </citation>
    <scope>NUCLEOTIDE SEQUENCE [LARGE SCALE GENOMIC DNA]</scope>
    <source>
        <strain evidence="2 3">RCU-064</strain>
    </source>
</reference>
<evidence type="ECO:0000256" key="1">
    <source>
        <dbReference type="SAM" id="MobiDB-lite"/>
    </source>
</evidence>
<evidence type="ECO:0000313" key="2">
    <source>
        <dbReference type="EMBL" id="MCQ8189521.1"/>
    </source>
</evidence>
<organism evidence="2 3">
    <name type="scientific">Streptomyces rugosispiralis</name>
    <dbReference type="NCBI Taxonomy" id="2967341"/>
    <lineage>
        <taxon>Bacteria</taxon>
        <taxon>Bacillati</taxon>
        <taxon>Actinomycetota</taxon>
        <taxon>Actinomycetes</taxon>
        <taxon>Kitasatosporales</taxon>
        <taxon>Streptomycetaceae</taxon>
        <taxon>Streptomyces</taxon>
    </lineage>
</organism>
<feature type="region of interest" description="Disordered" evidence="1">
    <location>
        <begin position="107"/>
        <end position="129"/>
    </location>
</feature>
<protein>
    <submittedName>
        <fullName evidence="2">Uncharacterized protein</fullName>
    </submittedName>
</protein>
<gene>
    <name evidence="2" type="ORF">NP777_14855</name>
</gene>
<dbReference type="RefSeq" id="WP_256650607.1">
    <property type="nucleotide sequence ID" value="NZ_JANIAA010000007.1"/>
</dbReference>
<sequence>MTARGMDSGMREVLAELPAAGSGSGSAAGLEITTRVPCAEYFATRDRALLAHATQIDPNTGFMVHDRDVEREVWPTEDYHLARSHVDVDVDVDADVATPEDDLFAGVRRPQRPQRTTTAAGAAASPGCG</sequence>
<comment type="caution">
    <text evidence="2">The sequence shown here is derived from an EMBL/GenBank/DDBJ whole genome shotgun (WGS) entry which is preliminary data.</text>
</comment>
<name>A0ABT1UWL4_9ACTN</name>
<evidence type="ECO:0000313" key="3">
    <source>
        <dbReference type="Proteomes" id="UP001204746"/>
    </source>
</evidence>
<dbReference type="SUPFAM" id="SSF102588">
    <property type="entry name" value="LmbE-like"/>
    <property type="match status" value="1"/>
</dbReference>
<dbReference type="Proteomes" id="UP001204746">
    <property type="component" value="Unassembled WGS sequence"/>
</dbReference>
<dbReference type="EMBL" id="JANIAA010000007">
    <property type="protein sequence ID" value="MCQ8189521.1"/>
    <property type="molecule type" value="Genomic_DNA"/>
</dbReference>
<keyword evidence="3" id="KW-1185">Reference proteome</keyword>
<feature type="compositionally biased region" description="Low complexity" evidence="1">
    <location>
        <begin position="113"/>
        <end position="129"/>
    </location>
</feature>
<proteinExistence type="predicted"/>
<accession>A0ABT1UWL4</accession>